<dbReference type="PROSITE" id="PS50110">
    <property type="entry name" value="RESPONSE_REGULATORY"/>
    <property type="match status" value="1"/>
</dbReference>
<dbReference type="Pfam" id="PF00196">
    <property type="entry name" value="GerE"/>
    <property type="match status" value="1"/>
</dbReference>
<dbReference type="SUPFAM" id="SSF52172">
    <property type="entry name" value="CheY-like"/>
    <property type="match status" value="1"/>
</dbReference>
<gene>
    <name evidence="7" type="ORF">FB557_0493</name>
</gene>
<dbReference type="Gene3D" id="3.40.50.2300">
    <property type="match status" value="1"/>
</dbReference>
<dbReference type="OrthoDB" id="3171430at2"/>
<accession>A0A560WGZ7</accession>
<dbReference type="InterPro" id="IPR011006">
    <property type="entry name" value="CheY-like_superfamily"/>
</dbReference>
<dbReference type="SUPFAM" id="SSF46894">
    <property type="entry name" value="C-terminal effector domain of the bipartite response regulators"/>
    <property type="match status" value="1"/>
</dbReference>
<protein>
    <submittedName>
        <fullName evidence="7">Two-component system response regulator DesR</fullName>
    </submittedName>
</protein>
<feature type="domain" description="Response regulatory" evidence="6">
    <location>
        <begin position="4"/>
        <end position="116"/>
    </location>
</feature>
<evidence type="ECO:0000256" key="2">
    <source>
        <dbReference type="ARBA" id="ARBA00023125"/>
    </source>
</evidence>
<evidence type="ECO:0000313" key="7">
    <source>
        <dbReference type="EMBL" id="TWD16947.1"/>
    </source>
</evidence>
<evidence type="ECO:0000259" key="5">
    <source>
        <dbReference type="PROSITE" id="PS50043"/>
    </source>
</evidence>
<dbReference type="PRINTS" id="PR00038">
    <property type="entry name" value="HTHLUXR"/>
</dbReference>
<keyword evidence="4" id="KW-0597">Phosphoprotein</keyword>
<dbReference type="InterPro" id="IPR001789">
    <property type="entry name" value="Sig_transdc_resp-reg_receiver"/>
</dbReference>
<evidence type="ECO:0000313" key="8">
    <source>
        <dbReference type="Proteomes" id="UP000315628"/>
    </source>
</evidence>
<feature type="modified residue" description="4-aspartylphosphate" evidence="4">
    <location>
        <position position="54"/>
    </location>
</feature>
<name>A0A560WGZ7_9MICO</name>
<dbReference type="PROSITE" id="PS50043">
    <property type="entry name" value="HTH_LUXR_2"/>
    <property type="match status" value="1"/>
</dbReference>
<dbReference type="Proteomes" id="UP000315628">
    <property type="component" value="Unassembled WGS sequence"/>
</dbReference>
<evidence type="ECO:0000256" key="4">
    <source>
        <dbReference type="PROSITE-ProRule" id="PRU00169"/>
    </source>
</evidence>
<keyword evidence="1" id="KW-0805">Transcription regulation</keyword>
<feature type="domain" description="HTH luxR-type" evidence="5">
    <location>
        <begin position="138"/>
        <end position="203"/>
    </location>
</feature>
<dbReference type="GO" id="GO:0003677">
    <property type="term" value="F:DNA binding"/>
    <property type="evidence" value="ECO:0007669"/>
    <property type="project" value="UniProtKB-KW"/>
</dbReference>
<sequence length="206" mass="21428">MTIRVVVADPDPCSRRGWIALLEAEKGIEPIGVGDVGDVLERSGEASCAMLVRDPATDLPHELIGTLKTDFSVPTLVVICESDPSHAAEALDAGAAGVLVADATPTQVVDAVRAACAGRSVEGDTGLIPVTGPLVATRAHEASPLTERELQILALADEGLTNPQIAGRTYLSLSAVKSHLTHAFGRLGVRHRAAAIAEARRRGLLP</sequence>
<dbReference type="InterPro" id="IPR000792">
    <property type="entry name" value="Tscrpt_reg_LuxR_C"/>
</dbReference>
<proteinExistence type="predicted"/>
<dbReference type="InterPro" id="IPR016032">
    <property type="entry name" value="Sig_transdc_resp-reg_C-effctor"/>
</dbReference>
<dbReference type="GO" id="GO:0006355">
    <property type="term" value="P:regulation of DNA-templated transcription"/>
    <property type="evidence" value="ECO:0007669"/>
    <property type="project" value="InterPro"/>
</dbReference>
<dbReference type="RefSeq" id="WP_144855307.1">
    <property type="nucleotide sequence ID" value="NZ_BAAAYT010000002.1"/>
</dbReference>
<dbReference type="PANTHER" id="PTHR44688:SF16">
    <property type="entry name" value="DNA-BINDING TRANSCRIPTIONAL ACTIVATOR DEVR_DOSR"/>
    <property type="match status" value="1"/>
</dbReference>
<keyword evidence="3" id="KW-0804">Transcription</keyword>
<dbReference type="SMART" id="SM00421">
    <property type="entry name" value="HTH_LUXR"/>
    <property type="match status" value="1"/>
</dbReference>
<keyword evidence="8" id="KW-1185">Reference proteome</keyword>
<reference evidence="7 8" key="1">
    <citation type="submission" date="2019-06" db="EMBL/GenBank/DDBJ databases">
        <title>Sequencing the genomes of 1000 actinobacteria strains.</title>
        <authorList>
            <person name="Klenk H.-P."/>
        </authorList>
    </citation>
    <scope>NUCLEOTIDE SEQUENCE [LARGE SCALE GENOMIC DNA]</scope>
    <source>
        <strain evidence="7 8">DSM 18935</strain>
    </source>
</reference>
<dbReference type="EMBL" id="VIUW01000001">
    <property type="protein sequence ID" value="TWD16947.1"/>
    <property type="molecule type" value="Genomic_DNA"/>
</dbReference>
<evidence type="ECO:0000256" key="1">
    <source>
        <dbReference type="ARBA" id="ARBA00023015"/>
    </source>
</evidence>
<organism evidence="7 8">
    <name type="scientific">Marihabitans asiaticum</name>
    <dbReference type="NCBI Taxonomy" id="415218"/>
    <lineage>
        <taxon>Bacteria</taxon>
        <taxon>Bacillati</taxon>
        <taxon>Actinomycetota</taxon>
        <taxon>Actinomycetes</taxon>
        <taxon>Micrococcales</taxon>
        <taxon>Intrasporangiaceae</taxon>
        <taxon>Marihabitans</taxon>
    </lineage>
</organism>
<dbReference type="GO" id="GO:0000160">
    <property type="term" value="P:phosphorelay signal transduction system"/>
    <property type="evidence" value="ECO:0007669"/>
    <property type="project" value="InterPro"/>
</dbReference>
<dbReference type="InterPro" id="IPR036388">
    <property type="entry name" value="WH-like_DNA-bd_sf"/>
</dbReference>
<dbReference type="CDD" id="cd06170">
    <property type="entry name" value="LuxR_C_like"/>
    <property type="match status" value="1"/>
</dbReference>
<evidence type="ECO:0000256" key="3">
    <source>
        <dbReference type="ARBA" id="ARBA00023163"/>
    </source>
</evidence>
<comment type="caution">
    <text evidence="7">The sequence shown here is derived from an EMBL/GenBank/DDBJ whole genome shotgun (WGS) entry which is preliminary data.</text>
</comment>
<dbReference type="PANTHER" id="PTHR44688">
    <property type="entry name" value="DNA-BINDING TRANSCRIPTIONAL ACTIVATOR DEVR_DOSR"/>
    <property type="match status" value="1"/>
</dbReference>
<evidence type="ECO:0000259" key="6">
    <source>
        <dbReference type="PROSITE" id="PS50110"/>
    </source>
</evidence>
<dbReference type="Gene3D" id="1.10.10.10">
    <property type="entry name" value="Winged helix-like DNA-binding domain superfamily/Winged helix DNA-binding domain"/>
    <property type="match status" value="1"/>
</dbReference>
<keyword evidence="2" id="KW-0238">DNA-binding</keyword>
<dbReference type="AlphaFoldDB" id="A0A560WGZ7"/>